<accession>A0A1M4TKN1</accession>
<evidence type="ECO:0008006" key="3">
    <source>
        <dbReference type="Google" id="ProtNLM"/>
    </source>
</evidence>
<protein>
    <recommendedName>
        <fullName evidence="3">Z-ring formation inhibitor MciZ</fullName>
    </recommendedName>
</protein>
<reference evidence="1 2" key="1">
    <citation type="submission" date="2016-11" db="EMBL/GenBank/DDBJ databases">
        <authorList>
            <person name="Jaros S."/>
            <person name="Januszkiewicz K."/>
            <person name="Wedrychowicz H."/>
        </authorList>
    </citation>
    <scope>NUCLEOTIDE SEQUENCE [LARGE SCALE GENOMIC DNA]</scope>
    <source>
        <strain evidence="1 2">DSM 44666</strain>
    </source>
</reference>
<dbReference type="RefSeq" id="WP_084730957.1">
    <property type="nucleotide sequence ID" value="NZ_FQVL01000001.1"/>
</dbReference>
<name>A0A1M4TKN1_9BACL</name>
<gene>
    <name evidence="1" type="ORF">SAMN05444392_101510</name>
</gene>
<dbReference type="Proteomes" id="UP000184476">
    <property type="component" value="Unassembled WGS sequence"/>
</dbReference>
<dbReference type="OrthoDB" id="2990038at2"/>
<dbReference type="InterPro" id="IPR025177">
    <property type="entry name" value="MciZ"/>
</dbReference>
<keyword evidence="2" id="KW-1185">Reference proteome</keyword>
<dbReference type="EMBL" id="FQVL01000001">
    <property type="protein sequence ID" value="SHE44988.1"/>
    <property type="molecule type" value="Genomic_DNA"/>
</dbReference>
<dbReference type="Pfam" id="PF13072">
    <property type="entry name" value="MciZ"/>
    <property type="match status" value="1"/>
</dbReference>
<evidence type="ECO:0000313" key="1">
    <source>
        <dbReference type="EMBL" id="SHE44988.1"/>
    </source>
</evidence>
<evidence type="ECO:0000313" key="2">
    <source>
        <dbReference type="Proteomes" id="UP000184476"/>
    </source>
</evidence>
<sequence length="48" mass="5883">MKITTDRQGIRCVGKSWEIRAYLRRLACHQITLYQFLNRQYSHEQKNK</sequence>
<proteinExistence type="predicted"/>
<organism evidence="1 2">
    <name type="scientific">Seinonella peptonophila</name>
    <dbReference type="NCBI Taxonomy" id="112248"/>
    <lineage>
        <taxon>Bacteria</taxon>
        <taxon>Bacillati</taxon>
        <taxon>Bacillota</taxon>
        <taxon>Bacilli</taxon>
        <taxon>Bacillales</taxon>
        <taxon>Thermoactinomycetaceae</taxon>
        <taxon>Seinonella</taxon>
    </lineage>
</organism>
<dbReference type="AlphaFoldDB" id="A0A1M4TKN1"/>